<gene>
    <name evidence="5" type="ORF">PROH_20705</name>
</gene>
<dbReference type="Pfam" id="PF13193">
    <property type="entry name" value="AMP-binding_C"/>
    <property type="match status" value="1"/>
</dbReference>
<dbReference type="InterPro" id="IPR025110">
    <property type="entry name" value="AMP-bd_C"/>
</dbReference>
<accession>A0A0M2PPU0</accession>
<protein>
    <submittedName>
        <fullName evidence="5">Uncharacterized protein</fullName>
    </submittedName>
</protein>
<evidence type="ECO:0000256" key="1">
    <source>
        <dbReference type="ARBA" id="ARBA00006432"/>
    </source>
</evidence>
<proteinExistence type="inferred from homology"/>
<feature type="domain" description="AMP-dependent synthetase/ligase" evidence="3">
    <location>
        <begin position="27"/>
        <end position="333"/>
    </location>
</feature>
<comment type="caution">
    <text evidence="5">The sequence shown here is derived from an EMBL/GenBank/DDBJ whole genome shotgun (WGS) entry which is preliminary data.</text>
</comment>
<dbReference type="Gene3D" id="3.30.300.30">
    <property type="match status" value="1"/>
</dbReference>
<dbReference type="InterPro" id="IPR020845">
    <property type="entry name" value="AMP-binding_CS"/>
</dbReference>
<feature type="domain" description="AMP-binding enzyme C-terminal" evidence="4">
    <location>
        <begin position="387"/>
        <end position="463"/>
    </location>
</feature>
<comment type="similarity">
    <text evidence="1">Belongs to the ATP-dependent AMP-binding enzyme family.</text>
</comment>
<dbReference type="PROSITE" id="PS00455">
    <property type="entry name" value="AMP_BINDING"/>
    <property type="match status" value="1"/>
</dbReference>
<keyword evidence="2" id="KW-0436">Ligase</keyword>
<evidence type="ECO:0000256" key="2">
    <source>
        <dbReference type="ARBA" id="ARBA00022598"/>
    </source>
</evidence>
<dbReference type="eggNOG" id="COG0318">
    <property type="taxonomic scope" value="Bacteria"/>
</dbReference>
<organism evidence="5 6">
    <name type="scientific">Prochlorothrix hollandica PCC 9006 = CALU 1027</name>
    <dbReference type="NCBI Taxonomy" id="317619"/>
    <lineage>
        <taxon>Bacteria</taxon>
        <taxon>Bacillati</taxon>
        <taxon>Cyanobacteriota</taxon>
        <taxon>Cyanophyceae</taxon>
        <taxon>Prochlorotrichales</taxon>
        <taxon>Prochlorotrichaceae</taxon>
        <taxon>Prochlorothrix</taxon>
    </lineage>
</organism>
<dbReference type="GO" id="GO:0006631">
    <property type="term" value="P:fatty acid metabolic process"/>
    <property type="evidence" value="ECO:0007669"/>
    <property type="project" value="TreeGrafter"/>
</dbReference>
<dbReference type="InterPro" id="IPR042099">
    <property type="entry name" value="ANL_N_sf"/>
</dbReference>
<dbReference type="PANTHER" id="PTHR43201:SF5">
    <property type="entry name" value="MEDIUM-CHAIN ACYL-COA LIGASE ACSF2, MITOCHONDRIAL"/>
    <property type="match status" value="1"/>
</dbReference>
<evidence type="ECO:0000313" key="6">
    <source>
        <dbReference type="Proteomes" id="UP000034681"/>
    </source>
</evidence>
<evidence type="ECO:0000259" key="3">
    <source>
        <dbReference type="Pfam" id="PF00501"/>
    </source>
</evidence>
<sequence>MWGYDPQALAHAVTARMMALEQQAAQTPCPRILLVTGDPLAFWAGFLGALAVPSVLFLGNPAWGSAEWHQVLTLAQPQVIWGDYPRDRAAQPGDRPWDRWQYWDQSYPCDRPVPALAPGWILIPTGGTSGRLRFVIHTEASLRAAVGGLQRSGLVSAPGQIHSFCTLPWHHVSGLMQGLRSLFTGGQLISLSFKTLEQQIQDCPEPLATYPLSSRPFFLSLVPTQLQRLLQHPQAVPGLTQFQAIFLGGAPPWPALLDRGRALQLPLAPTYGMTETAAQIATLNPVDFLGGQGGCGQVLPHGQVQVVAGDQGLPPGAVGQIQIRSASLALGYYSLDPKTQAPRLDRWSASPFQPDDLGIMDSMGCLQVVGRSSDKIITGGENVFPVEVESAIRGTGLVADVAVLGMPDALWGEAVVAVYGPVEAGAGEGLGALRRILRSQMAPHKCPKYWLKVDLLPRNDQGKIDRQRLKALVELQHLDLRDTPS</sequence>
<evidence type="ECO:0000313" key="5">
    <source>
        <dbReference type="EMBL" id="KKI98274.1"/>
    </source>
</evidence>
<keyword evidence="6" id="KW-1185">Reference proteome</keyword>
<dbReference type="AlphaFoldDB" id="A0A0M2PPU0"/>
<evidence type="ECO:0000259" key="4">
    <source>
        <dbReference type="Pfam" id="PF13193"/>
    </source>
</evidence>
<dbReference type="Pfam" id="PF00501">
    <property type="entry name" value="AMP-binding"/>
    <property type="match status" value="1"/>
</dbReference>
<dbReference type="GO" id="GO:0031956">
    <property type="term" value="F:medium-chain fatty acid-CoA ligase activity"/>
    <property type="evidence" value="ECO:0007669"/>
    <property type="project" value="TreeGrafter"/>
</dbReference>
<dbReference type="EMBL" id="AJTX02000010">
    <property type="protein sequence ID" value="KKI98274.1"/>
    <property type="molecule type" value="Genomic_DNA"/>
</dbReference>
<dbReference type="Proteomes" id="UP000034681">
    <property type="component" value="Unassembled WGS sequence"/>
</dbReference>
<reference evidence="5" key="1">
    <citation type="submission" date="2015-04" db="EMBL/GenBank/DDBJ databases">
        <authorList>
            <person name="Chernyaeva E.N."/>
            <person name="Velichko N.V."/>
            <person name="Rayko M.P."/>
            <person name="Pinevich A.V."/>
        </authorList>
    </citation>
    <scope>NUCLEOTIDE SEQUENCE</scope>
    <source>
        <strain evidence="5">CALU 1027</strain>
    </source>
</reference>
<dbReference type="InterPro" id="IPR000873">
    <property type="entry name" value="AMP-dep_synth/lig_dom"/>
</dbReference>
<name>A0A0M2PPU0_PROHO</name>
<dbReference type="Gene3D" id="3.40.50.12780">
    <property type="entry name" value="N-terminal domain of ligase-like"/>
    <property type="match status" value="1"/>
</dbReference>
<dbReference type="STRING" id="317619.GCA_000332315_03013"/>
<dbReference type="SUPFAM" id="SSF56801">
    <property type="entry name" value="Acetyl-CoA synthetase-like"/>
    <property type="match status" value="1"/>
</dbReference>
<dbReference type="PANTHER" id="PTHR43201">
    <property type="entry name" value="ACYL-COA SYNTHETASE"/>
    <property type="match status" value="1"/>
</dbReference>
<dbReference type="InterPro" id="IPR045851">
    <property type="entry name" value="AMP-bd_C_sf"/>
</dbReference>